<evidence type="ECO:0000313" key="1">
    <source>
        <dbReference type="EMBL" id="RNA00425.1"/>
    </source>
</evidence>
<reference evidence="1 2" key="1">
    <citation type="journal article" date="2018" name="Sci. Rep.">
        <title>Genomic signatures of local adaptation to the degree of environmental predictability in rotifers.</title>
        <authorList>
            <person name="Franch-Gras L."/>
            <person name="Hahn C."/>
            <person name="Garcia-Roger E.M."/>
            <person name="Carmona M.J."/>
            <person name="Serra M."/>
            <person name="Gomez A."/>
        </authorList>
    </citation>
    <scope>NUCLEOTIDE SEQUENCE [LARGE SCALE GENOMIC DNA]</scope>
    <source>
        <strain evidence="1">HYR1</strain>
    </source>
</reference>
<dbReference type="AlphaFoldDB" id="A0A3M7PNT8"/>
<keyword evidence="2" id="KW-1185">Reference proteome</keyword>
<dbReference type="EMBL" id="REGN01009768">
    <property type="protein sequence ID" value="RNA00425.1"/>
    <property type="molecule type" value="Genomic_DNA"/>
</dbReference>
<protein>
    <submittedName>
        <fullName evidence="1">Uncharacterized protein</fullName>
    </submittedName>
</protein>
<comment type="caution">
    <text evidence="1">The sequence shown here is derived from an EMBL/GenBank/DDBJ whole genome shotgun (WGS) entry which is preliminary data.</text>
</comment>
<dbReference type="Proteomes" id="UP000276133">
    <property type="component" value="Unassembled WGS sequence"/>
</dbReference>
<sequence>MQRIETSRLNIVNLVKSVTINENNKNLTYVFIKSCSSINGSYFPLCKIFTILDVFQGYPETRGSKKTTVRRKFCIVLTEQQVLNKLRTESYSNYKEIKKSDKASFNDKAPNANLVSSFDIMAEKTSLLFCTALKTSSYKRIVSSEDTNEIILTRKKKNAQRTPLFVSVSFFTPPNSQSICHIIIVYDDSIKNKIILPHLSSFSYNGPNYHDPFNGPKRNRQEIKRSKTNFILIKALTLNYLKRKVRNSTSHLAPIESIFRSVFISVLFFPVLKQHVISAQYGRHVVVIWYAITSQFVYKKYCVTHQSLSDWNSGWTSARSMRLSKFSRLIFTFSCEPIFTSSGKSIDSDLENLTFEFFSSIFFISPKLSIILYRSVSALKSMPEIHHRQEPAWRKTVCEQKWGINWHQSVRNADLIDYCSLNNVGRQNTTSRITYTNYVFTTPTQ</sequence>
<proteinExistence type="predicted"/>
<accession>A0A3M7PNT8</accession>
<organism evidence="1 2">
    <name type="scientific">Brachionus plicatilis</name>
    <name type="common">Marine rotifer</name>
    <name type="synonym">Brachionus muelleri</name>
    <dbReference type="NCBI Taxonomy" id="10195"/>
    <lineage>
        <taxon>Eukaryota</taxon>
        <taxon>Metazoa</taxon>
        <taxon>Spiralia</taxon>
        <taxon>Gnathifera</taxon>
        <taxon>Rotifera</taxon>
        <taxon>Eurotatoria</taxon>
        <taxon>Monogononta</taxon>
        <taxon>Pseudotrocha</taxon>
        <taxon>Ploima</taxon>
        <taxon>Brachionidae</taxon>
        <taxon>Brachionus</taxon>
    </lineage>
</organism>
<evidence type="ECO:0000313" key="2">
    <source>
        <dbReference type="Proteomes" id="UP000276133"/>
    </source>
</evidence>
<name>A0A3M7PNT8_BRAPC</name>
<gene>
    <name evidence="1" type="ORF">BpHYR1_011057</name>
</gene>